<keyword evidence="2" id="KW-0862">Zinc</keyword>
<feature type="domain" description="Zn(2)-C6 fungal-type" evidence="8">
    <location>
        <begin position="56"/>
        <end position="83"/>
    </location>
</feature>
<dbReference type="HOGENOM" id="CLU_044368_2_0_1"/>
<evidence type="ECO:0000256" key="5">
    <source>
        <dbReference type="ARBA" id="ARBA00023163"/>
    </source>
</evidence>
<name>B6QW61_TALMQ</name>
<dbReference type="EMBL" id="DS995906">
    <property type="protein sequence ID" value="EEA18581.1"/>
    <property type="molecule type" value="Genomic_DNA"/>
</dbReference>
<feature type="region of interest" description="Disordered" evidence="7">
    <location>
        <begin position="156"/>
        <end position="177"/>
    </location>
</feature>
<dbReference type="GO" id="GO:0008270">
    <property type="term" value="F:zinc ion binding"/>
    <property type="evidence" value="ECO:0007669"/>
    <property type="project" value="InterPro"/>
</dbReference>
<evidence type="ECO:0000259" key="8">
    <source>
        <dbReference type="PROSITE" id="PS00463"/>
    </source>
</evidence>
<keyword evidence="6" id="KW-0539">Nucleus</keyword>
<dbReference type="AlphaFoldDB" id="B6QW61"/>
<dbReference type="OrthoDB" id="5423818at2759"/>
<dbReference type="PANTHER" id="PTHR47660">
    <property type="entry name" value="TRANSCRIPTION FACTOR WITH C2H2 AND ZN(2)-CYS(6) DNA BINDING DOMAIN (EUROFUNG)-RELATED-RELATED"/>
    <property type="match status" value="1"/>
</dbReference>
<evidence type="ECO:0000256" key="6">
    <source>
        <dbReference type="ARBA" id="ARBA00023242"/>
    </source>
</evidence>
<protein>
    <recommendedName>
        <fullName evidence="8">Zn(2)-C6 fungal-type domain-containing protein</fullName>
    </recommendedName>
</protein>
<dbReference type="STRING" id="441960.B6QW61"/>
<evidence type="ECO:0000256" key="3">
    <source>
        <dbReference type="ARBA" id="ARBA00023015"/>
    </source>
</evidence>
<gene>
    <name evidence="9" type="ORF">PMAA_008690</name>
</gene>
<dbReference type="CDD" id="cd00067">
    <property type="entry name" value="GAL4"/>
    <property type="match status" value="1"/>
</dbReference>
<evidence type="ECO:0000256" key="2">
    <source>
        <dbReference type="ARBA" id="ARBA00022833"/>
    </source>
</evidence>
<dbReference type="VEuPathDB" id="FungiDB:PMAA_008690"/>
<keyword evidence="10" id="KW-1185">Reference proteome</keyword>
<evidence type="ECO:0000313" key="10">
    <source>
        <dbReference type="Proteomes" id="UP000001294"/>
    </source>
</evidence>
<dbReference type="GO" id="GO:0000981">
    <property type="term" value="F:DNA-binding transcription factor activity, RNA polymerase II-specific"/>
    <property type="evidence" value="ECO:0007669"/>
    <property type="project" value="InterPro"/>
</dbReference>
<dbReference type="GO" id="GO:0003677">
    <property type="term" value="F:DNA binding"/>
    <property type="evidence" value="ECO:0007669"/>
    <property type="project" value="UniProtKB-KW"/>
</dbReference>
<evidence type="ECO:0000313" key="9">
    <source>
        <dbReference type="EMBL" id="EEA18581.1"/>
    </source>
</evidence>
<organism evidence="9 10">
    <name type="scientific">Talaromyces marneffei (strain ATCC 18224 / CBS 334.59 / QM 7333)</name>
    <name type="common">Penicillium marneffei</name>
    <dbReference type="NCBI Taxonomy" id="441960"/>
    <lineage>
        <taxon>Eukaryota</taxon>
        <taxon>Fungi</taxon>
        <taxon>Dikarya</taxon>
        <taxon>Ascomycota</taxon>
        <taxon>Pezizomycotina</taxon>
        <taxon>Eurotiomycetes</taxon>
        <taxon>Eurotiomycetidae</taxon>
        <taxon>Eurotiales</taxon>
        <taxon>Trichocomaceae</taxon>
        <taxon>Talaromyces</taxon>
        <taxon>Talaromyces sect. Talaromyces</taxon>
    </lineage>
</organism>
<keyword evidence="1" id="KW-0479">Metal-binding</keyword>
<evidence type="ECO:0000256" key="4">
    <source>
        <dbReference type="ARBA" id="ARBA00023125"/>
    </source>
</evidence>
<dbReference type="PhylomeDB" id="B6QW61"/>
<accession>B6QW61</accession>
<dbReference type="InterPro" id="IPR036864">
    <property type="entry name" value="Zn2-C6_fun-type_DNA-bd_sf"/>
</dbReference>
<sequence length="511" mass="57739">MHSVQRPFQSGHTTSASGFLRFCEVCDKPFLKEVSYHRHIVYCRRAKNRRRTRLRSCRACSAAKAKCSFQPQCLRCTNKGIDCVYDTVAVASSVPDQVRVEHMAQITTPALSSASLTGDGLALGDLFTSCDTDSAQIDIDWDALGDASAHTSKINLPRLNEPIPKPTSHGRIPFHDSDGRHSEDISLNIDSWNPLQSPEFTSSALTLRGEDLSTFSGHAQSSEYSGSNFLARLPISEPVSRFIATSVIEMIRTYPLMMLRIENLPPFIHGHWYRPSVNGRSSLPEPLVNCMGIAQIFASRNIESKSYLWHLVKLEQQSFIELNKHRKFSRDDLLAAIQAQIMYIIMRIIDNSKTDQSMNLEMLVTHEILCESLVQLCKEPFCRDERLHPSPNWEDWVFAESRRRTALVWFLIAQTIHIQTGVSCETISGFQQLPLCSPKSLWEARTHPRWQAEYDVYRVMSRDGLDLFGDLIQACKQSDTGPARVKLDTWNANTDNLGIALSLSATMMARD</sequence>
<reference evidence="10" key="1">
    <citation type="journal article" date="2015" name="Genome Announc.">
        <title>Genome sequence of the AIDS-associated pathogen Penicillium marneffei (ATCC18224) and its near taxonomic relative Talaromyces stipitatus (ATCC10500).</title>
        <authorList>
            <person name="Nierman W.C."/>
            <person name="Fedorova-Abrams N.D."/>
            <person name="Andrianopoulos A."/>
        </authorList>
    </citation>
    <scope>NUCLEOTIDE SEQUENCE [LARGE SCALE GENOMIC DNA]</scope>
    <source>
        <strain evidence="10">ATCC 18224 / CBS 334.59 / QM 7333</strain>
    </source>
</reference>
<dbReference type="Gene3D" id="4.10.240.10">
    <property type="entry name" value="Zn(2)-C6 fungal-type DNA-binding domain"/>
    <property type="match status" value="1"/>
</dbReference>
<evidence type="ECO:0000256" key="1">
    <source>
        <dbReference type="ARBA" id="ARBA00022723"/>
    </source>
</evidence>
<proteinExistence type="predicted"/>
<evidence type="ECO:0000256" key="7">
    <source>
        <dbReference type="SAM" id="MobiDB-lite"/>
    </source>
</evidence>
<keyword evidence="4" id="KW-0238">DNA-binding</keyword>
<dbReference type="PROSITE" id="PS00463">
    <property type="entry name" value="ZN2_CY6_FUNGAL_1"/>
    <property type="match status" value="1"/>
</dbReference>
<keyword evidence="3" id="KW-0805">Transcription regulation</keyword>
<dbReference type="PANTHER" id="PTHR47660:SF3">
    <property type="entry name" value="FINGER DOMAIN PROTEIN, PUTATIVE (AFU_ORTHOLOGUE AFUA_4G03310)-RELATED"/>
    <property type="match status" value="1"/>
</dbReference>
<dbReference type="InterPro" id="IPR001138">
    <property type="entry name" value="Zn2Cys6_DnaBD"/>
</dbReference>
<dbReference type="Proteomes" id="UP000001294">
    <property type="component" value="Unassembled WGS sequence"/>
</dbReference>
<keyword evidence="5" id="KW-0804">Transcription</keyword>
<dbReference type="SMART" id="SM00066">
    <property type="entry name" value="GAL4"/>
    <property type="match status" value="1"/>
</dbReference>
<dbReference type="SUPFAM" id="SSF57701">
    <property type="entry name" value="Zn2/Cys6 DNA-binding domain"/>
    <property type="match status" value="1"/>
</dbReference>